<keyword evidence="2" id="KW-0812">Transmembrane</keyword>
<proteinExistence type="predicted"/>
<organism evidence="3 4">
    <name type="scientific">Ancylostoma ceylanicum</name>
    <dbReference type="NCBI Taxonomy" id="53326"/>
    <lineage>
        <taxon>Eukaryota</taxon>
        <taxon>Metazoa</taxon>
        <taxon>Ecdysozoa</taxon>
        <taxon>Nematoda</taxon>
        <taxon>Chromadorea</taxon>
        <taxon>Rhabditida</taxon>
        <taxon>Rhabditina</taxon>
        <taxon>Rhabditomorpha</taxon>
        <taxon>Strongyloidea</taxon>
        <taxon>Ancylostomatidae</taxon>
        <taxon>Ancylostomatinae</taxon>
        <taxon>Ancylostoma</taxon>
    </lineage>
</organism>
<keyword evidence="4" id="KW-1185">Reference proteome</keyword>
<accession>A0A016TV00</accession>
<keyword evidence="2" id="KW-0472">Membrane</keyword>
<protein>
    <submittedName>
        <fullName evidence="3">Uncharacterized protein</fullName>
    </submittedName>
</protein>
<comment type="caution">
    <text evidence="3">The sequence shown here is derived from an EMBL/GenBank/DDBJ whole genome shotgun (WGS) entry which is preliminary data.</text>
</comment>
<sequence>MTSFIYSLCSERVLKSEPISCILVFTNCFLVWGVAIYTKFSDFLSHHHQTVSMSNSRWYTDGSSVTSSSPAVSDTSDADVTLRSTHHTIRDEHGLNELTMPPVPPPSSFSRPNRPPCLHKTKELKADNTLPNLCLIRRVLLLRGR</sequence>
<keyword evidence="2" id="KW-1133">Transmembrane helix</keyword>
<evidence type="ECO:0000313" key="4">
    <source>
        <dbReference type="Proteomes" id="UP000024635"/>
    </source>
</evidence>
<gene>
    <name evidence="3" type="primary">Acey_s0075.g912</name>
    <name evidence="3" type="ORF">Y032_0075g912</name>
</gene>
<evidence type="ECO:0000313" key="3">
    <source>
        <dbReference type="EMBL" id="EYC06472.1"/>
    </source>
</evidence>
<name>A0A016TV00_9BILA</name>
<dbReference type="EMBL" id="JARK01001411">
    <property type="protein sequence ID" value="EYC06472.1"/>
    <property type="molecule type" value="Genomic_DNA"/>
</dbReference>
<feature type="region of interest" description="Disordered" evidence="1">
    <location>
        <begin position="93"/>
        <end position="112"/>
    </location>
</feature>
<evidence type="ECO:0000256" key="1">
    <source>
        <dbReference type="SAM" id="MobiDB-lite"/>
    </source>
</evidence>
<evidence type="ECO:0000256" key="2">
    <source>
        <dbReference type="SAM" id="Phobius"/>
    </source>
</evidence>
<dbReference type="Proteomes" id="UP000024635">
    <property type="component" value="Unassembled WGS sequence"/>
</dbReference>
<feature type="transmembrane region" description="Helical" evidence="2">
    <location>
        <begin position="21"/>
        <end position="40"/>
    </location>
</feature>
<dbReference type="AlphaFoldDB" id="A0A016TV00"/>
<reference evidence="4" key="1">
    <citation type="journal article" date="2015" name="Nat. Genet.">
        <title>The genome and transcriptome of the zoonotic hookworm Ancylostoma ceylanicum identify infection-specific gene families.</title>
        <authorList>
            <person name="Schwarz E.M."/>
            <person name="Hu Y."/>
            <person name="Antoshechkin I."/>
            <person name="Miller M.M."/>
            <person name="Sternberg P.W."/>
            <person name="Aroian R.V."/>
        </authorList>
    </citation>
    <scope>NUCLEOTIDE SEQUENCE</scope>
    <source>
        <strain evidence="4">HY135</strain>
    </source>
</reference>